<evidence type="ECO:0000259" key="6">
    <source>
        <dbReference type="PROSITE" id="PS50011"/>
    </source>
</evidence>
<dbReference type="InParanoid" id="A0A409Y228"/>
<proteinExistence type="predicted"/>
<dbReference type="EMBL" id="NHYE01001295">
    <property type="protein sequence ID" value="PPQ97065.1"/>
    <property type="molecule type" value="Genomic_DNA"/>
</dbReference>
<sequence>MELVPRSNVPTTPRYVASAVSSIRRRCDERLTTLFTRFTLYHVLGKRFCVVDELRYGHAFQILRVLDVVTETIKIVKVISRSLVDDEVIRDNIEWLRRRRTTEARHAELSEDFKTPFNWYLVFERPGTSLKEVLSRNDMQPLPRRHVRAIAHQIIKAVCWMMHLDICPETIELVSAATVMEWQYRMDGHFAEKVVLQCSRIRLVFYGSAGVRTERTIGTDQYRAPELIFGEFGRRFKGWASKFRTDAFSIGCVFSEMLIGRPLFPPCDGEAFYVVAKAHLFQSTLGDFPADVIHRVSLMHEGVFDSSNNLRGLYSLSSGLRHYLEDAKNIQELVEDDDELDVLKALTMISSTDRSHLSHVLCFSYFTRTE</sequence>
<dbReference type="Pfam" id="PF00069">
    <property type="entry name" value="Pkinase"/>
    <property type="match status" value="1"/>
</dbReference>
<keyword evidence="1" id="KW-0723">Serine/threonine-protein kinase</keyword>
<name>A0A409Y228_9AGAR</name>
<evidence type="ECO:0000256" key="3">
    <source>
        <dbReference type="ARBA" id="ARBA00022741"/>
    </source>
</evidence>
<dbReference type="PANTHER" id="PTHR45646:SF11">
    <property type="entry name" value="SERINE_THREONINE-PROTEIN KINASE DOA"/>
    <property type="match status" value="1"/>
</dbReference>
<keyword evidence="8" id="KW-1185">Reference proteome</keyword>
<evidence type="ECO:0000313" key="7">
    <source>
        <dbReference type="EMBL" id="PPQ97065.1"/>
    </source>
</evidence>
<evidence type="ECO:0000256" key="4">
    <source>
        <dbReference type="ARBA" id="ARBA00022777"/>
    </source>
</evidence>
<dbReference type="Gene3D" id="3.30.200.20">
    <property type="entry name" value="Phosphorylase Kinase, domain 1"/>
    <property type="match status" value="1"/>
</dbReference>
<dbReference type="InterPro" id="IPR000719">
    <property type="entry name" value="Prot_kinase_dom"/>
</dbReference>
<keyword evidence="3" id="KW-0547">Nucleotide-binding</keyword>
<dbReference type="Gene3D" id="1.10.510.10">
    <property type="entry name" value="Transferase(Phosphotransferase) domain 1"/>
    <property type="match status" value="1"/>
</dbReference>
<dbReference type="OrthoDB" id="3010383at2759"/>
<evidence type="ECO:0000256" key="5">
    <source>
        <dbReference type="ARBA" id="ARBA00022840"/>
    </source>
</evidence>
<dbReference type="PROSITE" id="PS50011">
    <property type="entry name" value="PROTEIN_KINASE_DOM"/>
    <property type="match status" value="1"/>
</dbReference>
<dbReference type="GO" id="GO:0004674">
    <property type="term" value="F:protein serine/threonine kinase activity"/>
    <property type="evidence" value="ECO:0007669"/>
    <property type="project" value="UniProtKB-KW"/>
</dbReference>
<keyword evidence="5" id="KW-0067">ATP-binding</keyword>
<evidence type="ECO:0000313" key="8">
    <source>
        <dbReference type="Proteomes" id="UP000284706"/>
    </source>
</evidence>
<dbReference type="SMART" id="SM00220">
    <property type="entry name" value="S_TKc"/>
    <property type="match status" value="1"/>
</dbReference>
<evidence type="ECO:0000256" key="1">
    <source>
        <dbReference type="ARBA" id="ARBA00022527"/>
    </source>
</evidence>
<keyword evidence="2" id="KW-0808">Transferase</keyword>
<keyword evidence="4" id="KW-0418">Kinase</keyword>
<gene>
    <name evidence="7" type="ORF">CVT26_001247</name>
</gene>
<dbReference type="GO" id="GO:0005524">
    <property type="term" value="F:ATP binding"/>
    <property type="evidence" value="ECO:0007669"/>
    <property type="project" value="UniProtKB-KW"/>
</dbReference>
<dbReference type="PANTHER" id="PTHR45646">
    <property type="entry name" value="SERINE/THREONINE-PROTEIN KINASE DOA-RELATED"/>
    <property type="match status" value="1"/>
</dbReference>
<dbReference type="SUPFAM" id="SSF56112">
    <property type="entry name" value="Protein kinase-like (PK-like)"/>
    <property type="match status" value="1"/>
</dbReference>
<evidence type="ECO:0000256" key="2">
    <source>
        <dbReference type="ARBA" id="ARBA00022679"/>
    </source>
</evidence>
<feature type="domain" description="Protein kinase" evidence="6">
    <location>
        <begin position="48"/>
        <end position="366"/>
    </location>
</feature>
<dbReference type="GO" id="GO:0005634">
    <property type="term" value="C:nucleus"/>
    <property type="evidence" value="ECO:0007669"/>
    <property type="project" value="TreeGrafter"/>
</dbReference>
<dbReference type="AlphaFoldDB" id="A0A409Y228"/>
<comment type="caution">
    <text evidence="7">The sequence shown here is derived from an EMBL/GenBank/DDBJ whole genome shotgun (WGS) entry which is preliminary data.</text>
</comment>
<dbReference type="InterPro" id="IPR051175">
    <property type="entry name" value="CLK_kinases"/>
</dbReference>
<reference evidence="7 8" key="1">
    <citation type="journal article" date="2018" name="Evol. Lett.">
        <title>Horizontal gene cluster transfer increased hallucinogenic mushroom diversity.</title>
        <authorList>
            <person name="Reynolds H.T."/>
            <person name="Vijayakumar V."/>
            <person name="Gluck-Thaler E."/>
            <person name="Korotkin H.B."/>
            <person name="Matheny P.B."/>
            <person name="Slot J.C."/>
        </authorList>
    </citation>
    <scope>NUCLEOTIDE SEQUENCE [LARGE SCALE GENOMIC DNA]</scope>
    <source>
        <strain evidence="7 8">SRW20</strain>
    </source>
</reference>
<accession>A0A409Y228</accession>
<dbReference type="Proteomes" id="UP000284706">
    <property type="component" value="Unassembled WGS sequence"/>
</dbReference>
<organism evidence="7 8">
    <name type="scientific">Gymnopilus dilepis</name>
    <dbReference type="NCBI Taxonomy" id="231916"/>
    <lineage>
        <taxon>Eukaryota</taxon>
        <taxon>Fungi</taxon>
        <taxon>Dikarya</taxon>
        <taxon>Basidiomycota</taxon>
        <taxon>Agaricomycotina</taxon>
        <taxon>Agaricomycetes</taxon>
        <taxon>Agaricomycetidae</taxon>
        <taxon>Agaricales</taxon>
        <taxon>Agaricineae</taxon>
        <taxon>Hymenogastraceae</taxon>
        <taxon>Gymnopilus</taxon>
    </lineage>
</organism>
<dbReference type="InterPro" id="IPR011009">
    <property type="entry name" value="Kinase-like_dom_sf"/>
</dbReference>
<protein>
    <recommendedName>
        <fullName evidence="6">Protein kinase domain-containing protein</fullName>
    </recommendedName>
</protein>